<evidence type="ECO:0000256" key="10">
    <source>
        <dbReference type="RuleBase" id="RU910715"/>
    </source>
</evidence>
<dbReference type="FunFam" id="1.20.1280.290:FF:000003">
    <property type="entry name" value="Bidirectional sugar transporter SWEET"/>
    <property type="match status" value="1"/>
</dbReference>
<dbReference type="EMBL" id="JAATIP010000336">
    <property type="protein sequence ID" value="KAF4351461.1"/>
    <property type="molecule type" value="Genomic_DNA"/>
</dbReference>
<evidence type="ECO:0000256" key="8">
    <source>
        <dbReference type="ARBA" id="ARBA00022989"/>
    </source>
</evidence>
<dbReference type="InterPro" id="IPR036259">
    <property type="entry name" value="MFS_trans_sf"/>
</dbReference>
<evidence type="ECO:0000313" key="14">
    <source>
        <dbReference type="Proteomes" id="UP000583929"/>
    </source>
</evidence>
<protein>
    <recommendedName>
        <fullName evidence="10">Bidirectional sugar transporter SWEET</fullName>
    </recommendedName>
</protein>
<dbReference type="InterPro" id="IPR004316">
    <property type="entry name" value="SWEET_rpt"/>
</dbReference>
<dbReference type="Pfam" id="PF03083">
    <property type="entry name" value="MtN3_slv"/>
    <property type="match status" value="1"/>
</dbReference>
<proteinExistence type="inferred from homology"/>
<evidence type="ECO:0000256" key="5">
    <source>
        <dbReference type="ARBA" id="ARBA00022597"/>
    </source>
</evidence>
<dbReference type="SUPFAM" id="SSF103473">
    <property type="entry name" value="MFS general substrate transporter"/>
    <property type="match status" value="1"/>
</dbReference>
<gene>
    <name evidence="12" type="ORF">F8388_024793</name>
    <name evidence="11" type="ORF">G4B88_015443</name>
</gene>
<keyword evidence="7" id="KW-0677">Repeat</keyword>
<comment type="caution">
    <text evidence="12">The sequence shown here is derived from an EMBL/GenBank/DDBJ whole genome shotgun (WGS) entry which is preliminary data.</text>
</comment>
<feature type="transmembrane region" description="Helical" evidence="10">
    <location>
        <begin position="118"/>
        <end position="140"/>
    </location>
</feature>
<evidence type="ECO:0000256" key="2">
    <source>
        <dbReference type="ARBA" id="ARBA00007809"/>
    </source>
</evidence>
<keyword evidence="5 10" id="KW-0762">Sugar transport</keyword>
<comment type="function">
    <text evidence="10">Mediates both low-affinity uptake and efflux of sugar across the membrane.</text>
</comment>
<comment type="caution">
    <text evidence="10">Lacks conserved residue(s) required for the propagation of feature annotation.</text>
</comment>
<comment type="similarity">
    <text evidence="2 10">Belongs to the SWEET sugar transporter family.</text>
</comment>
<keyword evidence="6 10" id="KW-0812">Transmembrane</keyword>
<dbReference type="AlphaFoldDB" id="A0A7J6DZG4"/>
<dbReference type="EMBL" id="JAATIQ010000769">
    <property type="protein sequence ID" value="KAF4347766.1"/>
    <property type="molecule type" value="Genomic_DNA"/>
</dbReference>
<evidence type="ECO:0000313" key="13">
    <source>
        <dbReference type="Proteomes" id="UP000525078"/>
    </source>
</evidence>
<evidence type="ECO:0000256" key="7">
    <source>
        <dbReference type="ARBA" id="ARBA00022737"/>
    </source>
</evidence>
<keyword evidence="4" id="KW-1003">Cell membrane</keyword>
<evidence type="ECO:0000313" key="12">
    <source>
        <dbReference type="EMBL" id="KAF4351461.1"/>
    </source>
</evidence>
<dbReference type="GO" id="GO:0005886">
    <property type="term" value="C:plasma membrane"/>
    <property type="evidence" value="ECO:0007669"/>
    <property type="project" value="UniProtKB-SubCell"/>
</dbReference>
<keyword evidence="9 10" id="KW-0472">Membrane</keyword>
<keyword evidence="14" id="KW-1185">Reference proteome</keyword>
<evidence type="ECO:0000256" key="9">
    <source>
        <dbReference type="ARBA" id="ARBA00023136"/>
    </source>
</evidence>
<name>A0A7J6DZG4_CANSA</name>
<feature type="transmembrane region" description="Helical" evidence="10">
    <location>
        <begin position="12"/>
        <end position="36"/>
    </location>
</feature>
<dbReference type="InterPro" id="IPR047664">
    <property type="entry name" value="SWEET"/>
</dbReference>
<accession>A0A7J6DZG4</accession>
<dbReference type="PANTHER" id="PTHR10791">
    <property type="entry name" value="RAG1-ACTIVATING PROTEIN 1"/>
    <property type="match status" value="1"/>
</dbReference>
<reference evidence="13 14" key="1">
    <citation type="journal article" date="2020" name="bioRxiv">
        <title>Sequence and annotation of 42 cannabis genomes reveals extensive copy number variation in cannabinoid synthesis and pathogen resistance genes.</title>
        <authorList>
            <person name="Mckernan K.J."/>
            <person name="Helbert Y."/>
            <person name="Kane L.T."/>
            <person name="Ebling H."/>
            <person name="Zhang L."/>
            <person name="Liu B."/>
            <person name="Eaton Z."/>
            <person name="Mclaughlin S."/>
            <person name="Kingan S."/>
            <person name="Baybayan P."/>
            <person name="Concepcion G."/>
            <person name="Jordan M."/>
            <person name="Riva A."/>
            <person name="Barbazuk W."/>
            <person name="Harkins T."/>
        </authorList>
    </citation>
    <scope>NUCLEOTIDE SEQUENCE [LARGE SCALE GENOMIC DNA]</scope>
    <source>
        <strain evidence="13 14">cv. Jamaican Lion 4</strain>
        <strain evidence="11">Father</strain>
        <strain evidence="12">Mother</strain>
        <tissue evidence="12">Leaf</tissue>
    </source>
</reference>
<dbReference type="PANTHER" id="PTHR10791:SF157">
    <property type="entry name" value="BIDIRECTIONAL SUGAR TRANSPORTER SWEET"/>
    <property type="match status" value="1"/>
</dbReference>
<dbReference type="Gene3D" id="1.20.1280.290">
    <property type="match status" value="1"/>
</dbReference>
<evidence type="ECO:0000256" key="4">
    <source>
        <dbReference type="ARBA" id="ARBA00022475"/>
    </source>
</evidence>
<feature type="transmembrane region" description="Helical" evidence="10">
    <location>
        <begin position="48"/>
        <end position="76"/>
    </location>
</feature>
<dbReference type="GO" id="GO:0051119">
    <property type="term" value="F:sugar transmembrane transporter activity"/>
    <property type="evidence" value="ECO:0007669"/>
    <property type="project" value="InterPro"/>
</dbReference>
<evidence type="ECO:0000256" key="6">
    <source>
        <dbReference type="ARBA" id="ARBA00022692"/>
    </source>
</evidence>
<evidence type="ECO:0000256" key="3">
    <source>
        <dbReference type="ARBA" id="ARBA00022448"/>
    </source>
</evidence>
<feature type="transmembrane region" description="Helical" evidence="10">
    <location>
        <begin position="88"/>
        <end position="111"/>
    </location>
</feature>
<keyword evidence="8 10" id="KW-1133">Transmembrane helix</keyword>
<sequence>MLLQRKYRPHLSMAILIPFFQQLTGINVIMFYAPVLFNTIGFGDDASLMSAVITGVVNVGATSVSIYGLILVSTSLIIPNRSHRVTTVGWICAVFFVCVFAAPLSIMRIVIKTKSVEYMPFALSFSLTLCTVMWFFYGLLVNDLFIASPSILGFVFGIAQMIIYLVYKNAKKDELPQFKLQELSANDVVRERTTEEESTKHTKHRLLITLLLSFSPERRRLLITLVDNHLSDSENES</sequence>
<dbReference type="Proteomes" id="UP000583929">
    <property type="component" value="Unassembled WGS sequence"/>
</dbReference>
<dbReference type="Proteomes" id="UP000525078">
    <property type="component" value="Unassembled WGS sequence"/>
</dbReference>
<comment type="subcellular location">
    <subcellularLocation>
        <location evidence="1">Cell membrane</location>
        <topology evidence="1">Multi-pass membrane protein</topology>
    </subcellularLocation>
</comment>
<organism evidence="12 13">
    <name type="scientific">Cannabis sativa</name>
    <name type="common">Hemp</name>
    <name type="synonym">Marijuana</name>
    <dbReference type="NCBI Taxonomy" id="3483"/>
    <lineage>
        <taxon>Eukaryota</taxon>
        <taxon>Viridiplantae</taxon>
        <taxon>Streptophyta</taxon>
        <taxon>Embryophyta</taxon>
        <taxon>Tracheophyta</taxon>
        <taxon>Spermatophyta</taxon>
        <taxon>Magnoliopsida</taxon>
        <taxon>eudicotyledons</taxon>
        <taxon>Gunneridae</taxon>
        <taxon>Pentapetalae</taxon>
        <taxon>rosids</taxon>
        <taxon>fabids</taxon>
        <taxon>Rosales</taxon>
        <taxon>Cannabaceae</taxon>
        <taxon>Cannabis</taxon>
    </lineage>
</organism>
<evidence type="ECO:0000313" key="11">
    <source>
        <dbReference type="EMBL" id="KAF4347766.1"/>
    </source>
</evidence>
<keyword evidence="3 10" id="KW-0813">Transport</keyword>
<evidence type="ECO:0000256" key="1">
    <source>
        <dbReference type="ARBA" id="ARBA00004651"/>
    </source>
</evidence>
<feature type="transmembrane region" description="Helical" evidence="10">
    <location>
        <begin position="146"/>
        <end position="167"/>
    </location>
</feature>